<proteinExistence type="predicted"/>
<name>A0A6C0F3A0_9ZZZZ</name>
<sequence>MNAQTQPQLQSQSHMQMTPLNINKNNNSCNNCGRPGHQFHQCKLPITSYGIILFRPSENGPEYLMIRRKDSFGYIDFMRGKYNPGNLEQLQNIINEMSVLEKERLLTESFETLWKQMWGENTSSQYRSEEMSSQKKFELIRNGIMVDGEQTSLKDLIERSSTIWKETEWEFPKGRKNYQEKDLACALREFEEETGYSQEDIKVVENLMPFEEIFIGSNYKSYKHKYYLAYMDNNIKNDETSLENYQKTEVSKLEWKPLNKCLESIRPYNLEKKNLIANINKVLQEYRLYL</sequence>
<evidence type="ECO:0000256" key="1">
    <source>
        <dbReference type="ARBA" id="ARBA00022801"/>
    </source>
</evidence>
<protein>
    <recommendedName>
        <fullName evidence="6">Nudix hydrolase domain-containing protein</fullName>
    </recommendedName>
</protein>
<dbReference type="Pfam" id="PF00293">
    <property type="entry name" value="NUDIX"/>
    <property type="match status" value="1"/>
</dbReference>
<dbReference type="GO" id="GO:0006167">
    <property type="term" value="P:AMP biosynthetic process"/>
    <property type="evidence" value="ECO:0007669"/>
    <property type="project" value="TreeGrafter"/>
</dbReference>
<dbReference type="InterPro" id="IPR015797">
    <property type="entry name" value="NUDIX_hydrolase-like_dom_sf"/>
</dbReference>
<dbReference type="PROSITE" id="PS00893">
    <property type="entry name" value="NUDIX_BOX"/>
    <property type="match status" value="1"/>
</dbReference>
<dbReference type="InterPro" id="IPR020084">
    <property type="entry name" value="NUDIX_hydrolase_CS"/>
</dbReference>
<evidence type="ECO:0000259" key="4">
    <source>
        <dbReference type="PROSITE" id="PS51462"/>
    </source>
</evidence>
<dbReference type="InterPro" id="IPR051325">
    <property type="entry name" value="Nudix_hydrolase_domain"/>
</dbReference>
<dbReference type="PROSITE" id="PS51462">
    <property type="entry name" value="NUDIX"/>
    <property type="match status" value="1"/>
</dbReference>
<dbReference type="Gene3D" id="3.90.79.10">
    <property type="entry name" value="Nucleoside Triphosphate Pyrophosphohydrolase"/>
    <property type="match status" value="1"/>
</dbReference>
<dbReference type="PROSITE" id="PS50158">
    <property type="entry name" value="ZF_CCHC"/>
    <property type="match status" value="1"/>
</dbReference>
<evidence type="ECO:0000256" key="2">
    <source>
        <dbReference type="SAM" id="MobiDB-lite"/>
    </source>
</evidence>
<feature type="region of interest" description="Disordered" evidence="2">
    <location>
        <begin position="1"/>
        <end position="22"/>
    </location>
</feature>
<evidence type="ECO:0008006" key="6">
    <source>
        <dbReference type="Google" id="ProtNLM"/>
    </source>
</evidence>
<dbReference type="GO" id="GO:0003676">
    <property type="term" value="F:nucleic acid binding"/>
    <property type="evidence" value="ECO:0007669"/>
    <property type="project" value="InterPro"/>
</dbReference>
<feature type="domain" description="CCHC-type" evidence="3">
    <location>
        <begin position="29"/>
        <end position="43"/>
    </location>
</feature>
<dbReference type="EMBL" id="MN739031">
    <property type="protein sequence ID" value="QHT36127.1"/>
    <property type="molecule type" value="Genomic_DNA"/>
</dbReference>
<dbReference type="PANTHER" id="PTHR21340:SF0">
    <property type="entry name" value="BIS(5'-NUCLEOSYL)-TETRAPHOSPHATASE [ASYMMETRICAL]"/>
    <property type="match status" value="1"/>
</dbReference>
<dbReference type="SUPFAM" id="SSF55811">
    <property type="entry name" value="Nudix"/>
    <property type="match status" value="1"/>
</dbReference>
<organism evidence="5">
    <name type="scientific">viral metagenome</name>
    <dbReference type="NCBI Taxonomy" id="1070528"/>
    <lineage>
        <taxon>unclassified sequences</taxon>
        <taxon>metagenomes</taxon>
        <taxon>organismal metagenomes</taxon>
    </lineage>
</organism>
<evidence type="ECO:0000259" key="3">
    <source>
        <dbReference type="PROSITE" id="PS50158"/>
    </source>
</evidence>
<accession>A0A6C0F3A0</accession>
<keyword evidence="1" id="KW-0378">Hydrolase</keyword>
<feature type="compositionally biased region" description="Polar residues" evidence="2">
    <location>
        <begin position="1"/>
        <end position="20"/>
    </location>
</feature>
<dbReference type="GO" id="GO:0006754">
    <property type="term" value="P:ATP biosynthetic process"/>
    <property type="evidence" value="ECO:0007669"/>
    <property type="project" value="TreeGrafter"/>
</dbReference>
<dbReference type="InterPro" id="IPR000086">
    <property type="entry name" value="NUDIX_hydrolase_dom"/>
</dbReference>
<evidence type="ECO:0000313" key="5">
    <source>
        <dbReference type="EMBL" id="QHT36127.1"/>
    </source>
</evidence>
<dbReference type="InterPro" id="IPR001878">
    <property type="entry name" value="Znf_CCHC"/>
</dbReference>
<dbReference type="GO" id="GO:0008270">
    <property type="term" value="F:zinc ion binding"/>
    <property type="evidence" value="ECO:0007669"/>
    <property type="project" value="InterPro"/>
</dbReference>
<feature type="domain" description="Nudix hydrolase" evidence="4">
    <location>
        <begin position="44"/>
        <end position="280"/>
    </location>
</feature>
<dbReference type="PANTHER" id="PTHR21340">
    <property type="entry name" value="DIADENOSINE 5,5-P1,P4-TETRAPHOSPHATE PYROPHOSPHOHYDROLASE MUTT"/>
    <property type="match status" value="1"/>
</dbReference>
<dbReference type="AlphaFoldDB" id="A0A6C0F3A0"/>
<reference evidence="5" key="1">
    <citation type="journal article" date="2020" name="Nature">
        <title>Giant virus diversity and host interactions through global metagenomics.</title>
        <authorList>
            <person name="Schulz F."/>
            <person name="Roux S."/>
            <person name="Paez-Espino D."/>
            <person name="Jungbluth S."/>
            <person name="Walsh D.A."/>
            <person name="Denef V.J."/>
            <person name="McMahon K.D."/>
            <person name="Konstantinidis K.T."/>
            <person name="Eloe-Fadrosh E.A."/>
            <person name="Kyrpides N.C."/>
            <person name="Woyke T."/>
        </authorList>
    </citation>
    <scope>NUCLEOTIDE SEQUENCE</scope>
    <source>
        <strain evidence="5">GVMAG-M-3300009182-46</strain>
    </source>
</reference>
<dbReference type="GO" id="GO:0004081">
    <property type="term" value="F:bis(5'-nucleosyl)-tetraphosphatase (asymmetrical) activity"/>
    <property type="evidence" value="ECO:0007669"/>
    <property type="project" value="TreeGrafter"/>
</dbReference>